<comment type="caution">
    <text evidence="1">The sequence shown here is derived from an EMBL/GenBank/DDBJ whole genome shotgun (WGS) entry which is preliminary data.</text>
</comment>
<reference evidence="1 2" key="1">
    <citation type="journal article" date="2014" name="BMC Genomics">
        <title>Comparison of environmental and isolate Sulfobacillus genomes reveals diverse carbon, sulfur, nitrogen, and hydrogen metabolisms.</title>
        <authorList>
            <person name="Justice N.B."/>
            <person name="Norman A."/>
            <person name="Brown C.T."/>
            <person name="Singh A."/>
            <person name="Thomas B.C."/>
            <person name="Banfield J.F."/>
        </authorList>
    </citation>
    <scope>NUCLEOTIDE SEQUENCE [LARGE SCALE GENOMIC DNA]</scope>
    <source>
        <strain evidence="1">AMDSBA4</strain>
    </source>
</reference>
<sequence length="198" mass="21761">MSELDIVSAREAKAFIAQGVAIIDVRSLVSYCHGHIVESISLPGGRYQLSFLTAQQGLAGHRALLIADTPTIAYEAAEELHRAHVVVVGAWVTSSEGFQHAGLRTTQVVRLNFCQLASHLKTHPDITMLDVRETDETHHMPLPWPTISAPLSTWPQGLPSLSTKHLVLSISLDPYRSLWASWALSQWGFSQVGYASEQ</sequence>
<protein>
    <recommendedName>
        <fullName evidence="3">Rhodanese domain-containing protein</fullName>
    </recommendedName>
</protein>
<organism evidence="1 2">
    <name type="scientific">Sulfobacillus benefaciens</name>
    <dbReference type="NCBI Taxonomy" id="453960"/>
    <lineage>
        <taxon>Bacteria</taxon>
        <taxon>Bacillati</taxon>
        <taxon>Bacillota</taxon>
        <taxon>Clostridia</taxon>
        <taxon>Eubacteriales</taxon>
        <taxon>Clostridiales Family XVII. Incertae Sedis</taxon>
        <taxon>Sulfobacillus</taxon>
    </lineage>
</organism>
<gene>
    <name evidence="1" type="ORF">C7B46_03260</name>
</gene>
<dbReference type="SUPFAM" id="SSF52821">
    <property type="entry name" value="Rhodanese/Cell cycle control phosphatase"/>
    <property type="match status" value="2"/>
</dbReference>
<dbReference type="AlphaFoldDB" id="A0A2T2XKD0"/>
<accession>A0A2T2XKD0</accession>
<dbReference type="Gene3D" id="3.40.250.10">
    <property type="entry name" value="Rhodanese-like domain"/>
    <property type="match status" value="2"/>
</dbReference>
<name>A0A2T2XKD0_9FIRM</name>
<proteinExistence type="predicted"/>
<evidence type="ECO:0000313" key="1">
    <source>
        <dbReference type="EMBL" id="PSR34945.1"/>
    </source>
</evidence>
<dbReference type="Proteomes" id="UP000242972">
    <property type="component" value="Unassembled WGS sequence"/>
</dbReference>
<dbReference type="EMBL" id="PXYW01000005">
    <property type="protein sequence ID" value="PSR34945.1"/>
    <property type="molecule type" value="Genomic_DNA"/>
</dbReference>
<evidence type="ECO:0000313" key="2">
    <source>
        <dbReference type="Proteomes" id="UP000242972"/>
    </source>
</evidence>
<evidence type="ECO:0008006" key="3">
    <source>
        <dbReference type="Google" id="ProtNLM"/>
    </source>
</evidence>
<dbReference type="InterPro" id="IPR036873">
    <property type="entry name" value="Rhodanese-like_dom_sf"/>
</dbReference>